<name>A0ABQ3VHC7_9CHLR</name>
<accession>A0ABQ3VHC7</accession>
<proteinExistence type="predicted"/>
<gene>
    <name evidence="1" type="ORF">KSZ_31100</name>
</gene>
<evidence type="ECO:0000313" key="2">
    <source>
        <dbReference type="Proteomes" id="UP000635565"/>
    </source>
</evidence>
<dbReference type="Proteomes" id="UP000635565">
    <property type="component" value="Unassembled WGS sequence"/>
</dbReference>
<sequence>MPMMVHLTSEKNVRYILQAGIKGRWGVYCMPMLQNHYISYQWLRELKRNGQRTYIAVYFRLTNKEIVSVGRYNHPHQQVPLSQAIAMIMQVKDPQGYEIIVPRKIEKKEISKVRPISQLHGWRYMPHAHGRSFCNCPTCIPRGQIKSRALRERYNNGITRSGSN</sequence>
<organism evidence="1 2">
    <name type="scientific">Dictyobacter formicarum</name>
    <dbReference type="NCBI Taxonomy" id="2778368"/>
    <lineage>
        <taxon>Bacteria</taxon>
        <taxon>Bacillati</taxon>
        <taxon>Chloroflexota</taxon>
        <taxon>Ktedonobacteria</taxon>
        <taxon>Ktedonobacterales</taxon>
        <taxon>Dictyobacteraceae</taxon>
        <taxon>Dictyobacter</taxon>
    </lineage>
</organism>
<protein>
    <submittedName>
        <fullName evidence="1">Uncharacterized protein</fullName>
    </submittedName>
</protein>
<dbReference type="EMBL" id="BNJJ01000008">
    <property type="protein sequence ID" value="GHO85104.1"/>
    <property type="molecule type" value="Genomic_DNA"/>
</dbReference>
<keyword evidence="2" id="KW-1185">Reference proteome</keyword>
<evidence type="ECO:0000313" key="1">
    <source>
        <dbReference type="EMBL" id="GHO85104.1"/>
    </source>
</evidence>
<reference evidence="1 2" key="1">
    <citation type="journal article" date="2021" name="Int. J. Syst. Evol. Microbiol.">
        <title>Reticulibacter mediterranei gen. nov., sp. nov., within the new family Reticulibacteraceae fam. nov., and Ktedonospora formicarum gen. nov., sp. nov., Ktedonobacter robiniae sp. nov., Dictyobacter formicarum sp. nov. and Dictyobacter arantiisoli sp. nov., belonging to the class Ktedonobacteria.</title>
        <authorList>
            <person name="Yabe S."/>
            <person name="Zheng Y."/>
            <person name="Wang C.M."/>
            <person name="Sakai Y."/>
            <person name="Abe K."/>
            <person name="Yokota A."/>
            <person name="Donadio S."/>
            <person name="Cavaletti L."/>
            <person name="Monciardini P."/>
        </authorList>
    </citation>
    <scope>NUCLEOTIDE SEQUENCE [LARGE SCALE GENOMIC DNA]</scope>
    <source>
        <strain evidence="1 2">SOSP1-9</strain>
    </source>
</reference>
<comment type="caution">
    <text evidence="1">The sequence shown here is derived from an EMBL/GenBank/DDBJ whole genome shotgun (WGS) entry which is preliminary data.</text>
</comment>